<evidence type="ECO:0000256" key="6">
    <source>
        <dbReference type="ARBA" id="ARBA00022989"/>
    </source>
</evidence>
<accession>A0AAJ7SFP3</accession>
<keyword evidence="10" id="KW-0245">EGF-like domain</keyword>
<name>A0AAJ7SFP3_9ACAR</name>
<dbReference type="CTD" id="38657"/>
<keyword evidence="7" id="KW-0472">Membrane</keyword>
<dbReference type="SMART" id="SM00408">
    <property type="entry name" value="IGc2"/>
    <property type="match status" value="1"/>
</dbReference>
<comment type="caution">
    <text evidence="10">Lacks conserved residue(s) required for the propagation of feature annotation.</text>
</comment>
<gene>
    <name evidence="15" type="primary">LOC100899711</name>
</gene>
<keyword evidence="14" id="KW-1185">Reference proteome</keyword>
<evidence type="ECO:0000256" key="10">
    <source>
        <dbReference type="PROSITE-ProRule" id="PRU00076"/>
    </source>
</evidence>
<dbReference type="InterPro" id="IPR013783">
    <property type="entry name" value="Ig-like_fold"/>
</dbReference>
<keyword evidence="2" id="KW-0812">Transmembrane</keyword>
<dbReference type="Gene3D" id="2.10.25.10">
    <property type="entry name" value="Laminin"/>
    <property type="match status" value="1"/>
</dbReference>
<dbReference type="PROSITE" id="PS00022">
    <property type="entry name" value="EGF_1"/>
    <property type="match status" value="1"/>
</dbReference>
<keyword evidence="5" id="KW-0130">Cell adhesion</keyword>
<keyword evidence="3 11" id="KW-0732">Signal</keyword>
<dbReference type="Pfam" id="PF07679">
    <property type="entry name" value="I-set"/>
    <property type="match status" value="1"/>
</dbReference>
<evidence type="ECO:0000256" key="5">
    <source>
        <dbReference type="ARBA" id="ARBA00022889"/>
    </source>
</evidence>
<dbReference type="InterPro" id="IPR000742">
    <property type="entry name" value="EGF"/>
</dbReference>
<comment type="subcellular location">
    <subcellularLocation>
        <location evidence="1">Membrane</location>
        <topology evidence="1">Single-pass membrane protein</topology>
    </subcellularLocation>
</comment>
<keyword evidence="9" id="KW-0393">Immunoglobulin domain</keyword>
<dbReference type="InterPro" id="IPR003598">
    <property type="entry name" value="Ig_sub2"/>
</dbReference>
<keyword evidence="6" id="KW-1133">Transmembrane helix</keyword>
<dbReference type="FunFam" id="2.60.40.10:FF:000017">
    <property type="entry name" value="Down syndrome cell adhesion molecule b"/>
    <property type="match status" value="1"/>
</dbReference>
<evidence type="ECO:0000256" key="2">
    <source>
        <dbReference type="ARBA" id="ARBA00022692"/>
    </source>
</evidence>
<evidence type="ECO:0000256" key="8">
    <source>
        <dbReference type="ARBA" id="ARBA00023157"/>
    </source>
</evidence>
<dbReference type="GeneID" id="100899711"/>
<dbReference type="CDD" id="cd00054">
    <property type="entry name" value="EGF_CA"/>
    <property type="match status" value="1"/>
</dbReference>
<reference evidence="15" key="1">
    <citation type="submission" date="2025-08" db="UniProtKB">
        <authorList>
            <consortium name="RefSeq"/>
        </authorList>
    </citation>
    <scope>IDENTIFICATION</scope>
</reference>
<feature type="chain" id="PRO_5042462709" evidence="11">
    <location>
        <begin position="25"/>
        <end position="385"/>
    </location>
</feature>
<feature type="signal peptide" evidence="11">
    <location>
        <begin position="1"/>
        <end position="24"/>
    </location>
</feature>
<dbReference type="SUPFAM" id="SSF48726">
    <property type="entry name" value="Immunoglobulin"/>
    <property type="match status" value="1"/>
</dbReference>
<dbReference type="InterPro" id="IPR013098">
    <property type="entry name" value="Ig_I-set"/>
</dbReference>
<evidence type="ECO:0000313" key="14">
    <source>
        <dbReference type="Proteomes" id="UP000694867"/>
    </source>
</evidence>
<dbReference type="GO" id="GO:0005886">
    <property type="term" value="C:plasma membrane"/>
    <property type="evidence" value="ECO:0007669"/>
    <property type="project" value="TreeGrafter"/>
</dbReference>
<dbReference type="InterPro" id="IPR036179">
    <property type="entry name" value="Ig-like_dom_sf"/>
</dbReference>
<evidence type="ECO:0000313" key="15">
    <source>
        <dbReference type="RefSeq" id="XP_028967760.1"/>
    </source>
</evidence>
<dbReference type="SMART" id="SM00409">
    <property type="entry name" value="IG"/>
    <property type="match status" value="1"/>
</dbReference>
<dbReference type="RefSeq" id="XP_028967760.1">
    <property type="nucleotide sequence ID" value="XM_029111927.1"/>
</dbReference>
<dbReference type="GO" id="GO:0007156">
    <property type="term" value="P:homophilic cell adhesion via plasma membrane adhesion molecules"/>
    <property type="evidence" value="ECO:0007669"/>
    <property type="project" value="TreeGrafter"/>
</dbReference>
<feature type="disulfide bond" evidence="10">
    <location>
        <begin position="354"/>
        <end position="363"/>
    </location>
</feature>
<evidence type="ECO:0000259" key="12">
    <source>
        <dbReference type="PROSITE" id="PS50026"/>
    </source>
</evidence>
<dbReference type="InterPro" id="IPR003599">
    <property type="entry name" value="Ig_sub"/>
</dbReference>
<keyword evidence="8 10" id="KW-1015">Disulfide bond</keyword>
<dbReference type="InterPro" id="IPR007110">
    <property type="entry name" value="Ig-like_dom"/>
</dbReference>
<dbReference type="Gene3D" id="2.60.40.10">
    <property type="entry name" value="Immunoglobulins"/>
    <property type="match status" value="1"/>
</dbReference>
<dbReference type="InterPro" id="IPR050958">
    <property type="entry name" value="Cell_Adh-Cytoskel_Orgn"/>
</dbReference>
<evidence type="ECO:0000256" key="7">
    <source>
        <dbReference type="ARBA" id="ARBA00023136"/>
    </source>
</evidence>
<feature type="domain" description="EGF-like" evidence="12">
    <location>
        <begin position="325"/>
        <end position="364"/>
    </location>
</feature>
<evidence type="ECO:0000259" key="13">
    <source>
        <dbReference type="PROSITE" id="PS50835"/>
    </source>
</evidence>
<proteinExistence type="predicted"/>
<feature type="disulfide bond" evidence="10">
    <location>
        <begin position="335"/>
        <end position="352"/>
    </location>
</feature>
<dbReference type="AlphaFoldDB" id="A0AAJ7SFP3"/>
<dbReference type="PROSITE" id="PS50835">
    <property type="entry name" value="IG_LIKE"/>
    <property type="match status" value="1"/>
</dbReference>
<dbReference type="PANTHER" id="PTHR45080">
    <property type="entry name" value="CONTACTIN 5"/>
    <property type="match status" value="1"/>
</dbReference>
<organism evidence="14 15">
    <name type="scientific">Galendromus occidentalis</name>
    <name type="common">western predatory mite</name>
    <dbReference type="NCBI Taxonomy" id="34638"/>
    <lineage>
        <taxon>Eukaryota</taxon>
        <taxon>Metazoa</taxon>
        <taxon>Ecdysozoa</taxon>
        <taxon>Arthropoda</taxon>
        <taxon>Chelicerata</taxon>
        <taxon>Arachnida</taxon>
        <taxon>Acari</taxon>
        <taxon>Parasitiformes</taxon>
        <taxon>Mesostigmata</taxon>
        <taxon>Gamasina</taxon>
        <taxon>Phytoseioidea</taxon>
        <taxon>Phytoseiidae</taxon>
        <taxon>Typhlodrominae</taxon>
        <taxon>Galendromus</taxon>
    </lineage>
</organism>
<feature type="domain" description="Ig-like" evidence="13">
    <location>
        <begin position="204"/>
        <end position="290"/>
    </location>
</feature>
<dbReference type="Pfam" id="PF00008">
    <property type="entry name" value="EGF"/>
    <property type="match status" value="1"/>
</dbReference>
<evidence type="ECO:0000256" key="1">
    <source>
        <dbReference type="ARBA" id="ARBA00004167"/>
    </source>
</evidence>
<dbReference type="Proteomes" id="UP000694867">
    <property type="component" value="Unplaced"/>
</dbReference>
<protein>
    <submittedName>
        <fullName evidence="15">Pro-neuregulin-2, membrane-bound isoform</fullName>
    </submittedName>
</protein>
<dbReference type="PANTHER" id="PTHR45080:SF8">
    <property type="entry name" value="IG-LIKE DOMAIN-CONTAINING PROTEIN"/>
    <property type="match status" value="1"/>
</dbReference>
<sequence length="385" mass="43131">MLTRRLGALLNAIILALTIEQSQGDVSLLSNCPGVDEQKLLNPANKAFLAPITFHGRLLAKWQDEERNLLIKLRVQKVLKNGFTTSLTGRVLNMTGVFEPRPPLRRLREYSDVVVALIRDDDPTATTSRRPVPYGTCRMELENEQTLLVTNGRYLVYARPLTSALSSMFPRANLTATALPDPFSRRAGRTIHRALCEDCAVLKPASVKARRIRMTVRPLQRLRLRCTIRGNPIPWVYWTKDGQPLKNDNRRIVIRNKRRRSRLDVSSVGAADAGEYRCWASNVVSQTAVSDKIEVFVKEIVFERHSPWFNKASTGPAARVPPESLGSDCPTDLYCLNGATCIYMESIKEPSCICPEDYHGPRCGSKLVKLAPGTDTGMSWRGMTP</sequence>
<dbReference type="SUPFAM" id="SSF57196">
    <property type="entry name" value="EGF/Laminin"/>
    <property type="match status" value="1"/>
</dbReference>
<evidence type="ECO:0000256" key="4">
    <source>
        <dbReference type="ARBA" id="ARBA00022737"/>
    </source>
</evidence>
<keyword evidence="4" id="KW-0677">Repeat</keyword>
<dbReference type="PROSITE" id="PS50026">
    <property type="entry name" value="EGF_3"/>
    <property type="match status" value="1"/>
</dbReference>
<evidence type="ECO:0000256" key="9">
    <source>
        <dbReference type="ARBA" id="ARBA00023319"/>
    </source>
</evidence>
<evidence type="ECO:0000256" key="11">
    <source>
        <dbReference type="SAM" id="SignalP"/>
    </source>
</evidence>
<evidence type="ECO:0000256" key="3">
    <source>
        <dbReference type="ARBA" id="ARBA00022729"/>
    </source>
</evidence>
<dbReference type="KEGG" id="goe:100899711"/>